<sequence length="301" mass="32653">MPSNLIIGSSIENSGDLRQLRAYYEDQWENFTGGGTSEIEEEPAASPAVDRVLVSKRGELKIPLPAIREAAEEERPSAASIDFGAGGEDAVYVAVGRHGGGGDEEASMGAVIWAIKNEAFGPSSVVFLVHVFPEAKFVPTPLGNLPISQVNKEQRELYLAKERGKRREFLDKFLNVCSASKVNVDTILIESEMEAKAILDLIPILNIRRLILGATKSTVRRMMRSRKGNGVADQIRQGAPEYCEVKIICEGKEITELETGSTSSSTSPSPRSTRGSISSPKFGRGQEKTELDSASCGCFKM</sequence>
<dbReference type="OrthoDB" id="1654852at2759"/>
<dbReference type="PANTHER" id="PTHR47382:SF3">
    <property type="entry name" value="ADENINE NUCLEOTIDE ALPHA HYDROLASES-LIKE SUPERFAMILY PROTEIN"/>
    <property type="match status" value="1"/>
</dbReference>
<dbReference type="Proteomes" id="UP000325081">
    <property type="component" value="Unassembled WGS sequence"/>
</dbReference>
<protein>
    <submittedName>
        <fullName evidence="2">U-box domain-containing protein kinase family protein</fullName>
    </submittedName>
</protein>
<dbReference type="Gene3D" id="3.40.50.620">
    <property type="entry name" value="HUPs"/>
    <property type="match status" value="1"/>
</dbReference>
<gene>
    <name evidence="2" type="ORF">STAS_13941</name>
</gene>
<keyword evidence="2" id="KW-0418">Kinase</keyword>
<dbReference type="CDD" id="cd01989">
    <property type="entry name" value="USP_STK_Ubox_N"/>
    <property type="match status" value="1"/>
</dbReference>
<keyword evidence="2" id="KW-0808">Transferase</keyword>
<dbReference type="SUPFAM" id="SSF52402">
    <property type="entry name" value="Adenine nucleotide alpha hydrolases-like"/>
    <property type="match status" value="1"/>
</dbReference>
<reference evidence="3" key="1">
    <citation type="journal article" date="2019" name="Curr. Biol.">
        <title>Genome Sequence of Striga asiatica Provides Insight into the Evolution of Plant Parasitism.</title>
        <authorList>
            <person name="Yoshida S."/>
            <person name="Kim S."/>
            <person name="Wafula E.K."/>
            <person name="Tanskanen J."/>
            <person name="Kim Y.M."/>
            <person name="Honaas L."/>
            <person name="Yang Z."/>
            <person name="Spallek T."/>
            <person name="Conn C.E."/>
            <person name="Ichihashi Y."/>
            <person name="Cheong K."/>
            <person name="Cui S."/>
            <person name="Der J.P."/>
            <person name="Gundlach H."/>
            <person name="Jiao Y."/>
            <person name="Hori C."/>
            <person name="Ishida J.K."/>
            <person name="Kasahara H."/>
            <person name="Kiba T."/>
            <person name="Kim M.S."/>
            <person name="Koo N."/>
            <person name="Laohavisit A."/>
            <person name="Lee Y.H."/>
            <person name="Lumba S."/>
            <person name="McCourt P."/>
            <person name="Mortimer J.C."/>
            <person name="Mutuku J.M."/>
            <person name="Nomura T."/>
            <person name="Sasaki-Sekimoto Y."/>
            <person name="Seto Y."/>
            <person name="Wang Y."/>
            <person name="Wakatake T."/>
            <person name="Sakakibara H."/>
            <person name="Demura T."/>
            <person name="Yamaguchi S."/>
            <person name="Yoneyama K."/>
            <person name="Manabe R.I."/>
            <person name="Nelson D.C."/>
            <person name="Schulman A.H."/>
            <person name="Timko M.P."/>
            <person name="dePamphilis C.W."/>
            <person name="Choi D."/>
            <person name="Shirasu K."/>
        </authorList>
    </citation>
    <scope>NUCLEOTIDE SEQUENCE [LARGE SCALE GENOMIC DNA]</scope>
    <source>
        <strain evidence="3">cv. UVA1</strain>
    </source>
</reference>
<accession>A0A5A7PY37</accession>
<name>A0A5A7PY37_STRAF</name>
<dbReference type="GO" id="GO:0016301">
    <property type="term" value="F:kinase activity"/>
    <property type="evidence" value="ECO:0007669"/>
    <property type="project" value="UniProtKB-KW"/>
</dbReference>
<evidence type="ECO:0000313" key="3">
    <source>
        <dbReference type="Proteomes" id="UP000325081"/>
    </source>
</evidence>
<keyword evidence="3" id="KW-1185">Reference proteome</keyword>
<organism evidence="2 3">
    <name type="scientific">Striga asiatica</name>
    <name type="common">Asiatic witchweed</name>
    <name type="synonym">Buchnera asiatica</name>
    <dbReference type="NCBI Taxonomy" id="4170"/>
    <lineage>
        <taxon>Eukaryota</taxon>
        <taxon>Viridiplantae</taxon>
        <taxon>Streptophyta</taxon>
        <taxon>Embryophyta</taxon>
        <taxon>Tracheophyta</taxon>
        <taxon>Spermatophyta</taxon>
        <taxon>Magnoliopsida</taxon>
        <taxon>eudicotyledons</taxon>
        <taxon>Gunneridae</taxon>
        <taxon>Pentapetalae</taxon>
        <taxon>asterids</taxon>
        <taxon>lamiids</taxon>
        <taxon>Lamiales</taxon>
        <taxon>Orobanchaceae</taxon>
        <taxon>Buchnereae</taxon>
        <taxon>Striga</taxon>
    </lineage>
</organism>
<evidence type="ECO:0000256" key="1">
    <source>
        <dbReference type="SAM" id="MobiDB-lite"/>
    </source>
</evidence>
<dbReference type="EMBL" id="BKCP01005394">
    <property type="protein sequence ID" value="GER37528.1"/>
    <property type="molecule type" value="Genomic_DNA"/>
</dbReference>
<dbReference type="InterPro" id="IPR014729">
    <property type="entry name" value="Rossmann-like_a/b/a_fold"/>
</dbReference>
<comment type="caution">
    <text evidence="2">The sequence shown here is derived from an EMBL/GenBank/DDBJ whole genome shotgun (WGS) entry which is preliminary data.</text>
</comment>
<dbReference type="AlphaFoldDB" id="A0A5A7PY37"/>
<proteinExistence type="predicted"/>
<feature type="region of interest" description="Disordered" evidence="1">
    <location>
        <begin position="258"/>
        <end position="301"/>
    </location>
</feature>
<evidence type="ECO:0000313" key="2">
    <source>
        <dbReference type="EMBL" id="GER37528.1"/>
    </source>
</evidence>
<feature type="compositionally biased region" description="Low complexity" evidence="1">
    <location>
        <begin position="259"/>
        <end position="279"/>
    </location>
</feature>
<dbReference type="PANTHER" id="PTHR47382">
    <property type="entry name" value="U-BOX DOMAIN-CONTAINING PROTEIN 52-LIKE"/>
    <property type="match status" value="1"/>
</dbReference>